<dbReference type="EMBL" id="JBHMDG010000009">
    <property type="protein sequence ID" value="MFB9312810.1"/>
    <property type="molecule type" value="Genomic_DNA"/>
</dbReference>
<dbReference type="Pfam" id="PF01612">
    <property type="entry name" value="DNA_pol_A_exo1"/>
    <property type="match status" value="1"/>
</dbReference>
<feature type="compositionally biased region" description="Low complexity" evidence="1">
    <location>
        <begin position="12"/>
        <end position="24"/>
    </location>
</feature>
<dbReference type="Gene3D" id="3.30.420.10">
    <property type="entry name" value="Ribonuclease H-like superfamily/Ribonuclease H"/>
    <property type="match status" value="1"/>
</dbReference>
<dbReference type="SMART" id="SM00474">
    <property type="entry name" value="35EXOc"/>
    <property type="match status" value="1"/>
</dbReference>
<dbReference type="InterPro" id="IPR036397">
    <property type="entry name" value="RNaseH_sf"/>
</dbReference>
<feature type="domain" description="HRDC" evidence="2">
    <location>
        <begin position="252"/>
        <end position="332"/>
    </location>
</feature>
<dbReference type="SUPFAM" id="SSF47819">
    <property type="entry name" value="HRDC-like"/>
    <property type="match status" value="1"/>
</dbReference>
<dbReference type="PANTHER" id="PTHR47649:SF1">
    <property type="entry name" value="RIBONUCLEASE D"/>
    <property type="match status" value="1"/>
</dbReference>
<dbReference type="Pfam" id="PF00570">
    <property type="entry name" value="HRDC"/>
    <property type="match status" value="1"/>
</dbReference>
<dbReference type="InterPro" id="IPR002121">
    <property type="entry name" value="HRDC_dom"/>
</dbReference>
<keyword evidence="4" id="KW-1185">Reference proteome</keyword>
<evidence type="ECO:0000313" key="4">
    <source>
        <dbReference type="Proteomes" id="UP001589750"/>
    </source>
</evidence>
<proteinExistence type="predicted"/>
<organism evidence="3 4">
    <name type="scientific">Nocardioides plantarum</name>
    <dbReference type="NCBI Taxonomy" id="29299"/>
    <lineage>
        <taxon>Bacteria</taxon>
        <taxon>Bacillati</taxon>
        <taxon>Actinomycetota</taxon>
        <taxon>Actinomycetes</taxon>
        <taxon>Propionibacteriales</taxon>
        <taxon>Nocardioidaceae</taxon>
        <taxon>Nocardioides</taxon>
    </lineage>
</organism>
<dbReference type="Proteomes" id="UP001589750">
    <property type="component" value="Unassembled WGS sequence"/>
</dbReference>
<dbReference type="InterPro" id="IPR010997">
    <property type="entry name" value="HRDC-like_sf"/>
</dbReference>
<evidence type="ECO:0000256" key="1">
    <source>
        <dbReference type="SAM" id="MobiDB-lite"/>
    </source>
</evidence>
<feature type="compositionally biased region" description="Basic and acidic residues" evidence="1">
    <location>
        <begin position="443"/>
        <end position="461"/>
    </location>
</feature>
<dbReference type="InterPro" id="IPR051086">
    <property type="entry name" value="RNase_D-like"/>
</dbReference>
<evidence type="ECO:0000313" key="3">
    <source>
        <dbReference type="EMBL" id="MFB9312810.1"/>
    </source>
</evidence>
<feature type="region of interest" description="Disordered" evidence="1">
    <location>
        <begin position="1"/>
        <end position="29"/>
    </location>
</feature>
<dbReference type="SMART" id="SM00341">
    <property type="entry name" value="HRDC"/>
    <property type="match status" value="1"/>
</dbReference>
<dbReference type="PROSITE" id="PS50967">
    <property type="entry name" value="HRDC"/>
    <property type="match status" value="1"/>
</dbReference>
<feature type="compositionally biased region" description="Acidic residues" evidence="1">
    <location>
        <begin position="466"/>
        <end position="478"/>
    </location>
</feature>
<feature type="compositionally biased region" description="Polar residues" evidence="1">
    <location>
        <begin position="1"/>
        <end position="11"/>
    </location>
</feature>
<dbReference type="SUPFAM" id="SSF53098">
    <property type="entry name" value="Ribonuclease H-like"/>
    <property type="match status" value="1"/>
</dbReference>
<protein>
    <submittedName>
        <fullName evidence="3">Ribonuclease D</fullName>
    </submittedName>
</protein>
<dbReference type="InterPro" id="IPR002562">
    <property type="entry name" value="3'-5'_exonuclease_dom"/>
</dbReference>
<feature type="region of interest" description="Disordered" evidence="1">
    <location>
        <begin position="329"/>
        <end position="350"/>
    </location>
</feature>
<evidence type="ECO:0000259" key="2">
    <source>
        <dbReference type="PROSITE" id="PS50967"/>
    </source>
</evidence>
<dbReference type="InterPro" id="IPR012337">
    <property type="entry name" value="RNaseH-like_sf"/>
</dbReference>
<dbReference type="InterPro" id="IPR044876">
    <property type="entry name" value="HRDC_dom_sf"/>
</dbReference>
<feature type="region of interest" description="Disordered" evidence="1">
    <location>
        <begin position="443"/>
        <end position="478"/>
    </location>
</feature>
<dbReference type="Pfam" id="PF18305">
    <property type="entry name" value="DNA_pol_A_exoN"/>
    <property type="match status" value="1"/>
</dbReference>
<dbReference type="RefSeq" id="WP_140011588.1">
    <property type="nucleotide sequence ID" value="NZ_JBHMDG010000009.1"/>
</dbReference>
<reference evidence="3 4" key="1">
    <citation type="submission" date="2024-09" db="EMBL/GenBank/DDBJ databases">
        <authorList>
            <person name="Sun Q."/>
            <person name="Mori K."/>
        </authorList>
    </citation>
    <scope>NUCLEOTIDE SEQUENCE [LARGE SCALE GENOMIC DNA]</scope>
    <source>
        <strain evidence="3 4">JCM 9626</strain>
    </source>
</reference>
<dbReference type="Gene3D" id="1.10.150.80">
    <property type="entry name" value="HRDC domain"/>
    <property type="match status" value="2"/>
</dbReference>
<gene>
    <name evidence="3" type="ORF">ACFFRI_07115</name>
</gene>
<dbReference type="InterPro" id="IPR041605">
    <property type="entry name" value="Exo_C"/>
</dbReference>
<dbReference type="CDD" id="cd06142">
    <property type="entry name" value="RNaseD_exo"/>
    <property type="match status" value="1"/>
</dbReference>
<name>A0ABV5KA97_9ACTN</name>
<dbReference type="PANTHER" id="PTHR47649">
    <property type="entry name" value="RIBONUCLEASE D"/>
    <property type="match status" value="1"/>
</dbReference>
<sequence>MTSDPSATPETPDSADPGSDPGSDNVVDDAPEVVEPLADLLVLADGVPPLTETAAALAEVCADLAAGTGPVAIDAERASGYRYSQRAYLIQLRRNGSHTALIDPIAFDSLAPLAEVLEGTEWILHAATQDLPCLNEIGLYPSALFDTELAGRLLGYPRVGLATLVETLLGFRMKKEHSAADWSTRPLPQAWLEYAALDVEVLVELRDRLAAELEETGKAEWARQEFEALRSFKQTPRTDAWRRVSGLHRVRGRRSLGAVKALWETRDDLAAHRDVTPGRIIPDAAIIAAAVALPTDRAELQEVKGFHGRGADRYGARWVEALERVAALEEDELPSRSPKGDGPPPPRAWAEKDPVAATRLQLARDAVAALSEQHHLPVENLLTPDVLRRTLWSPPATRDAGDLLDGVVDQLTAMGARAWQVALTAPVITTAVLQADALAADKAAAKAAEKAAQREADRSDLPAEAEPQDVGDSDGEGV</sequence>
<comment type="caution">
    <text evidence="3">The sequence shown here is derived from an EMBL/GenBank/DDBJ whole genome shotgun (WGS) entry which is preliminary data.</text>
</comment>
<accession>A0ABV5KA97</accession>